<dbReference type="PROSITE" id="PS51831">
    <property type="entry name" value="HD"/>
    <property type="match status" value="1"/>
</dbReference>
<evidence type="ECO:0000259" key="1">
    <source>
        <dbReference type="PROSITE" id="PS51831"/>
    </source>
</evidence>
<proteinExistence type="predicted"/>
<comment type="caution">
    <text evidence="2">The sequence shown here is derived from an EMBL/GenBank/DDBJ whole genome shotgun (WGS) entry which is preliminary data.</text>
</comment>
<dbReference type="InterPro" id="IPR006674">
    <property type="entry name" value="HD_domain"/>
</dbReference>
<reference evidence="2" key="1">
    <citation type="submission" date="2020-10" db="EMBL/GenBank/DDBJ databases">
        <authorList>
            <person name="Gilroy R."/>
        </authorList>
    </citation>
    <scope>NUCLEOTIDE SEQUENCE</scope>
    <source>
        <strain evidence="2">CHK197-8231</strain>
    </source>
</reference>
<dbReference type="InterPro" id="IPR006675">
    <property type="entry name" value="HDIG_dom"/>
</dbReference>
<dbReference type="Pfam" id="PF01966">
    <property type="entry name" value="HD"/>
    <property type="match status" value="1"/>
</dbReference>
<accession>A0A9D1L279</accession>
<protein>
    <submittedName>
        <fullName evidence="2">HD domain-containing protein</fullName>
    </submittedName>
</protein>
<dbReference type="SUPFAM" id="SSF109604">
    <property type="entry name" value="HD-domain/PDEase-like"/>
    <property type="match status" value="1"/>
</dbReference>
<dbReference type="InterPro" id="IPR003607">
    <property type="entry name" value="HD/PDEase_dom"/>
</dbReference>
<organism evidence="2 3">
    <name type="scientific">Candidatus Fimihabitans intestinipullorum</name>
    <dbReference type="NCBI Taxonomy" id="2840820"/>
    <lineage>
        <taxon>Bacteria</taxon>
        <taxon>Bacillati</taxon>
        <taxon>Mycoplasmatota</taxon>
        <taxon>Mycoplasmatota incertae sedis</taxon>
        <taxon>Candidatus Fimihabitans</taxon>
    </lineage>
</organism>
<gene>
    <name evidence="2" type="ORF">IAD49_01595</name>
</gene>
<dbReference type="Gene3D" id="1.10.3210.10">
    <property type="entry name" value="Hypothetical protein af1432"/>
    <property type="match status" value="1"/>
</dbReference>
<dbReference type="Proteomes" id="UP000824087">
    <property type="component" value="Unassembled WGS sequence"/>
</dbReference>
<name>A0A9D1L279_9BACT</name>
<reference evidence="2" key="2">
    <citation type="journal article" date="2021" name="PeerJ">
        <title>Extensive microbial diversity within the chicken gut microbiome revealed by metagenomics and culture.</title>
        <authorList>
            <person name="Gilroy R."/>
            <person name="Ravi A."/>
            <person name="Getino M."/>
            <person name="Pursley I."/>
            <person name="Horton D.L."/>
            <person name="Alikhan N.F."/>
            <person name="Baker D."/>
            <person name="Gharbi K."/>
            <person name="Hall N."/>
            <person name="Watson M."/>
            <person name="Adriaenssens E.M."/>
            <person name="Foster-Nyarko E."/>
            <person name="Jarju S."/>
            <person name="Secka A."/>
            <person name="Antonio M."/>
            <person name="Oren A."/>
            <person name="Chaudhuri R.R."/>
            <person name="La Ragione R."/>
            <person name="Hildebrand F."/>
            <person name="Pallen M.J."/>
        </authorList>
    </citation>
    <scope>NUCLEOTIDE SEQUENCE</scope>
    <source>
        <strain evidence="2">CHK197-8231</strain>
    </source>
</reference>
<evidence type="ECO:0000313" key="3">
    <source>
        <dbReference type="Proteomes" id="UP000824087"/>
    </source>
</evidence>
<dbReference type="NCBIfam" id="TIGR00277">
    <property type="entry name" value="HDIG"/>
    <property type="match status" value="1"/>
</dbReference>
<feature type="domain" description="HD" evidence="1">
    <location>
        <begin position="36"/>
        <end position="145"/>
    </location>
</feature>
<dbReference type="EMBL" id="DVML01000009">
    <property type="protein sequence ID" value="HIU22254.1"/>
    <property type="molecule type" value="Genomic_DNA"/>
</dbReference>
<evidence type="ECO:0000313" key="2">
    <source>
        <dbReference type="EMBL" id="HIU22254.1"/>
    </source>
</evidence>
<sequence length="165" mass="20112">MRKEDEREFYEYVKFILEHPEFQKRKSYMHHVDTSVYEHSLRVAKRSYSMAKRLHLDYKSIAIGALLHDFYTNPWQECTEKKKFFEQHAFTHGKEAYENASKYFPEYMNPKIKNMIVRHMFPVTITPPRYAESWIVTLMDKYDSLEVLKKPSDWPMYLGIKKKKR</sequence>
<dbReference type="AlphaFoldDB" id="A0A9D1L279"/>
<dbReference type="CDD" id="cd00077">
    <property type="entry name" value="HDc"/>
    <property type="match status" value="1"/>
</dbReference>